<dbReference type="InterPro" id="IPR029058">
    <property type="entry name" value="AB_hydrolase_fold"/>
</dbReference>
<keyword evidence="3 6" id="KW-0378">Hydrolase</keyword>
<evidence type="ECO:0000256" key="6">
    <source>
        <dbReference type="RuleBase" id="RU361235"/>
    </source>
</evidence>
<name>A0A9P0FPI4_CHRIL</name>
<keyword evidence="4" id="KW-1015">Disulfide bond</keyword>
<feature type="domain" description="Carboxylesterase type B" evidence="7">
    <location>
        <begin position="46"/>
        <end position="558"/>
    </location>
</feature>
<dbReference type="InterPro" id="IPR002018">
    <property type="entry name" value="CarbesteraseB"/>
</dbReference>
<dbReference type="PROSITE" id="PS00122">
    <property type="entry name" value="CARBOXYLESTERASE_B_1"/>
    <property type="match status" value="1"/>
</dbReference>
<dbReference type="CDD" id="cd00312">
    <property type="entry name" value="Esterase_lipase"/>
    <property type="match status" value="1"/>
</dbReference>
<gene>
    <name evidence="8" type="ORF">CINC_LOCUS1438</name>
</gene>
<reference evidence="8" key="1">
    <citation type="submission" date="2021-12" db="EMBL/GenBank/DDBJ databases">
        <authorList>
            <person name="King R."/>
        </authorList>
    </citation>
    <scope>NUCLEOTIDE SEQUENCE</scope>
</reference>
<dbReference type="Proteomes" id="UP001154114">
    <property type="component" value="Chromosome 11"/>
</dbReference>
<evidence type="ECO:0000259" key="7">
    <source>
        <dbReference type="Pfam" id="PF00135"/>
    </source>
</evidence>
<dbReference type="InterPro" id="IPR019826">
    <property type="entry name" value="Carboxylesterase_B_AS"/>
</dbReference>
<dbReference type="EMBL" id="LR824014">
    <property type="protein sequence ID" value="CAH0581199.1"/>
    <property type="molecule type" value="Genomic_DNA"/>
</dbReference>
<comment type="similarity">
    <text evidence="1 6">Belongs to the type-B carboxylesterase/lipase family.</text>
</comment>
<protein>
    <recommendedName>
        <fullName evidence="6">Carboxylic ester hydrolase</fullName>
        <ecNumber evidence="6">3.1.1.-</ecNumber>
    </recommendedName>
</protein>
<dbReference type="Gene3D" id="3.40.50.1820">
    <property type="entry name" value="alpha/beta hydrolase"/>
    <property type="match status" value="1"/>
</dbReference>
<keyword evidence="9" id="KW-1185">Reference proteome</keyword>
<dbReference type="OrthoDB" id="19653at2759"/>
<dbReference type="AlphaFoldDB" id="A0A9P0FPI4"/>
<evidence type="ECO:0000256" key="4">
    <source>
        <dbReference type="ARBA" id="ARBA00023157"/>
    </source>
</evidence>
<accession>A0A9P0FPI4</accession>
<dbReference type="PANTHER" id="PTHR43142">
    <property type="entry name" value="CARBOXYLIC ESTER HYDROLASE"/>
    <property type="match status" value="1"/>
</dbReference>
<sequence>MKWKFEFITLTQHFIKMSWWSCGSMKGLGCTRLKNRPQRRVSRDMTLVKTEQGVLKGVVCSDVENYVAFKGIPYAKPPLGELRFKAPQPPEPWEGVRDASQHGPVCPQYNERMNRIEPGSEDCLYLNVYTKSLTPASPLPVMVWIHGGAFYTGSGNSDFYGPEFFMAHDMVLVTFNYRLEVLGFLCLDTEEIPGNAGMKDQVLALKWVKKNIAAFGGDPNNVTIFGCSAGSGSVSLHMSSKMSEGLFDKAICQSGVSLNEWNYNTYGRQRSFQLGKLLGKDTEDPNELLEFLKTVPVSSLVNIQLPMLELKYNDILDSILFGPVVEKVGLDKDKFISELPIELVKNGHIAKVPLILGYTSGEGLEIARKFPYLADFMATTGAVVPKELKLQWTPEKVQTADERIRKQYFNGNPITSDKLQDYCNFETDRAFSNNIIRFARYYAQHASENVYLYEFTAETERNYTKKSYNMEDYKGVCHSDDVLYLFNVTSLDVPLTDEIKMIIKQFVKLWVNFAKTGKPTSTEVVEWKPFRESERNYYIIGKDFESSRNPNAENISFWEDIYEESTLNVTK</sequence>
<proteinExistence type="inferred from homology"/>
<dbReference type="PANTHER" id="PTHR43142:SF1">
    <property type="entry name" value="CARBOXYLIC ESTER HYDROLASE"/>
    <property type="match status" value="1"/>
</dbReference>
<evidence type="ECO:0000256" key="3">
    <source>
        <dbReference type="ARBA" id="ARBA00022801"/>
    </source>
</evidence>
<dbReference type="EC" id="3.1.1.-" evidence="6"/>
<evidence type="ECO:0000256" key="1">
    <source>
        <dbReference type="ARBA" id="ARBA00005964"/>
    </source>
</evidence>
<keyword evidence="5" id="KW-0325">Glycoprotein</keyword>
<dbReference type="Pfam" id="PF00135">
    <property type="entry name" value="COesterase"/>
    <property type="match status" value="1"/>
</dbReference>
<evidence type="ECO:0000313" key="8">
    <source>
        <dbReference type="EMBL" id="CAH0581199.1"/>
    </source>
</evidence>
<evidence type="ECO:0000256" key="5">
    <source>
        <dbReference type="ARBA" id="ARBA00023180"/>
    </source>
</evidence>
<dbReference type="SUPFAM" id="SSF53474">
    <property type="entry name" value="alpha/beta-Hydrolases"/>
    <property type="match status" value="1"/>
</dbReference>
<dbReference type="GO" id="GO:0052689">
    <property type="term" value="F:carboxylic ester hydrolase activity"/>
    <property type="evidence" value="ECO:0007669"/>
    <property type="project" value="UniProtKB-KW"/>
</dbReference>
<keyword evidence="2" id="KW-0719">Serine esterase</keyword>
<evidence type="ECO:0000313" key="9">
    <source>
        <dbReference type="Proteomes" id="UP001154114"/>
    </source>
</evidence>
<organism evidence="8 9">
    <name type="scientific">Chrysodeixis includens</name>
    <name type="common">Soybean looper</name>
    <name type="synonym">Pseudoplusia includens</name>
    <dbReference type="NCBI Taxonomy" id="689277"/>
    <lineage>
        <taxon>Eukaryota</taxon>
        <taxon>Metazoa</taxon>
        <taxon>Ecdysozoa</taxon>
        <taxon>Arthropoda</taxon>
        <taxon>Hexapoda</taxon>
        <taxon>Insecta</taxon>
        <taxon>Pterygota</taxon>
        <taxon>Neoptera</taxon>
        <taxon>Endopterygota</taxon>
        <taxon>Lepidoptera</taxon>
        <taxon>Glossata</taxon>
        <taxon>Ditrysia</taxon>
        <taxon>Noctuoidea</taxon>
        <taxon>Noctuidae</taxon>
        <taxon>Plusiinae</taxon>
        <taxon>Chrysodeixis</taxon>
    </lineage>
</organism>
<evidence type="ECO:0000256" key="2">
    <source>
        <dbReference type="ARBA" id="ARBA00022487"/>
    </source>
</evidence>